<evidence type="ECO:0000313" key="1">
    <source>
        <dbReference type="EMBL" id="TCU19303.1"/>
    </source>
</evidence>
<sequence length="126" mass="13913">MMRKVGAISPRPFLLPHSRRRRGAIGADPARSNDRLSASYFIALAARIVRDVGNRWRTARQEDKRLTTLSIDTTIRFASPAKRAVTADLAEAIAALTARYHDEGAPGGRPHWLVIASYPAPDEIKP</sequence>
<protein>
    <submittedName>
        <fullName evidence="1">Uncharacterized protein</fullName>
    </submittedName>
</protein>
<proteinExistence type="predicted"/>
<accession>A0A4R3QCL5</accession>
<dbReference type="AlphaFoldDB" id="A0A4R3QCL5"/>
<organism evidence="1 2">
    <name type="scientific">Rhizobium sullae</name>
    <name type="common">Rhizobium hedysari</name>
    <dbReference type="NCBI Taxonomy" id="50338"/>
    <lineage>
        <taxon>Bacteria</taxon>
        <taxon>Pseudomonadati</taxon>
        <taxon>Pseudomonadota</taxon>
        <taxon>Alphaproteobacteria</taxon>
        <taxon>Hyphomicrobiales</taxon>
        <taxon>Rhizobiaceae</taxon>
        <taxon>Rhizobium/Agrobacterium group</taxon>
        <taxon>Rhizobium</taxon>
    </lineage>
</organism>
<reference evidence="1 2" key="1">
    <citation type="submission" date="2019-03" db="EMBL/GenBank/DDBJ databases">
        <title>Genomic Encyclopedia of Type Strains, Phase IV (KMG-V): Genome sequencing to study the core and pangenomes of soil and plant-associated prokaryotes.</title>
        <authorList>
            <person name="Whitman W."/>
        </authorList>
    </citation>
    <scope>NUCLEOTIDE SEQUENCE [LARGE SCALE GENOMIC DNA]</scope>
    <source>
        <strain evidence="1 2">Hc14</strain>
    </source>
</reference>
<dbReference type="Proteomes" id="UP000294576">
    <property type="component" value="Unassembled WGS sequence"/>
</dbReference>
<evidence type="ECO:0000313" key="2">
    <source>
        <dbReference type="Proteomes" id="UP000294576"/>
    </source>
</evidence>
<comment type="caution">
    <text evidence="1">The sequence shown here is derived from an EMBL/GenBank/DDBJ whole genome shotgun (WGS) entry which is preliminary data.</text>
</comment>
<name>A0A4R3QCL5_RHISU</name>
<dbReference type="RefSeq" id="WP_132559890.1">
    <property type="nucleotide sequence ID" value="NZ_SMBH01000002.1"/>
</dbReference>
<dbReference type="EMBL" id="SMBH01000002">
    <property type="protein sequence ID" value="TCU19303.1"/>
    <property type="molecule type" value="Genomic_DNA"/>
</dbReference>
<gene>
    <name evidence="1" type="ORF">EV132_102534</name>
</gene>